<organism evidence="5 6">
    <name type="scientific">Sphaeroforma arctica JP610</name>
    <dbReference type="NCBI Taxonomy" id="667725"/>
    <lineage>
        <taxon>Eukaryota</taxon>
        <taxon>Ichthyosporea</taxon>
        <taxon>Ichthyophonida</taxon>
        <taxon>Sphaeroforma</taxon>
    </lineage>
</organism>
<keyword evidence="2" id="KW-0378">Hydrolase</keyword>
<protein>
    <recommendedName>
        <fullName evidence="1">1-alkyl-2-acetylglycerophosphocholine esterase</fullName>
        <ecNumber evidence="1">3.1.1.47</ecNumber>
    </recommendedName>
</protein>
<evidence type="ECO:0000256" key="2">
    <source>
        <dbReference type="ARBA" id="ARBA00022801"/>
    </source>
</evidence>
<evidence type="ECO:0000256" key="3">
    <source>
        <dbReference type="ARBA" id="ARBA00022963"/>
    </source>
</evidence>
<proteinExistence type="predicted"/>
<evidence type="ECO:0000313" key="6">
    <source>
        <dbReference type="Proteomes" id="UP000054560"/>
    </source>
</evidence>
<dbReference type="EC" id="3.1.1.47" evidence="1"/>
<evidence type="ECO:0000313" key="5">
    <source>
        <dbReference type="EMBL" id="KNC78453.1"/>
    </source>
</evidence>
<gene>
    <name evidence="5" type="ORF">SARC_09116</name>
</gene>
<dbReference type="PANTHER" id="PTHR10272">
    <property type="entry name" value="PLATELET-ACTIVATING FACTOR ACETYLHYDROLASE"/>
    <property type="match status" value="1"/>
</dbReference>
<dbReference type="Pfam" id="PF03403">
    <property type="entry name" value="PAF-AH_p_II"/>
    <property type="match status" value="1"/>
</dbReference>
<keyword evidence="4" id="KW-0443">Lipid metabolism</keyword>
<keyword evidence="6" id="KW-1185">Reference proteome</keyword>
<dbReference type="eggNOG" id="KOG3847">
    <property type="taxonomic scope" value="Eukaryota"/>
</dbReference>
<dbReference type="AlphaFoldDB" id="A0A0L0FR21"/>
<dbReference type="Proteomes" id="UP000054560">
    <property type="component" value="Unassembled WGS sequence"/>
</dbReference>
<dbReference type="GeneID" id="25909620"/>
<dbReference type="OrthoDB" id="2363873at2759"/>
<evidence type="ECO:0000256" key="1">
    <source>
        <dbReference type="ARBA" id="ARBA00013201"/>
    </source>
</evidence>
<evidence type="ECO:0000256" key="4">
    <source>
        <dbReference type="ARBA" id="ARBA00023098"/>
    </source>
</evidence>
<dbReference type="STRING" id="667725.A0A0L0FR21"/>
<dbReference type="Gene3D" id="3.40.50.1820">
    <property type="entry name" value="alpha/beta hydrolase"/>
    <property type="match status" value="1"/>
</dbReference>
<dbReference type="SUPFAM" id="SSF53474">
    <property type="entry name" value="alpha/beta-Hydrolases"/>
    <property type="match status" value="1"/>
</dbReference>
<reference evidence="5 6" key="1">
    <citation type="submission" date="2011-02" db="EMBL/GenBank/DDBJ databases">
        <title>The Genome Sequence of Sphaeroforma arctica JP610.</title>
        <authorList>
            <consortium name="The Broad Institute Genome Sequencing Platform"/>
            <person name="Russ C."/>
            <person name="Cuomo C."/>
            <person name="Young S.K."/>
            <person name="Zeng Q."/>
            <person name="Gargeya S."/>
            <person name="Alvarado L."/>
            <person name="Berlin A."/>
            <person name="Chapman S.B."/>
            <person name="Chen Z."/>
            <person name="Freedman E."/>
            <person name="Gellesch M."/>
            <person name="Goldberg J."/>
            <person name="Griggs A."/>
            <person name="Gujja S."/>
            <person name="Heilman E."/>
            <person name="Heiman D."/>
            <person name="Howarth C."/>
            <person name="Mehta T."/>
            <person name="Neiman D."/>
            <person name="Pearson M."/>
            <person name="Roberts A."/>
            <person name="Saif S."/>
            <person name="Shea T."/>
            <person name="Shenoy N."/>
            <person name="Sisk P."/>
            <person name="Stolte C."/>
            <person name="Sykes S."/>
            <person name="White J."/>
            <person name="Yandava C."/>
            <person name="Burger G."/>
            <person name="Gray M.W."/>
            <person name="Holland P.W.H."/>
            <person name="King N."/>
            <person name="Lang F.B.F."/>
            <person name="Roger A.J."/>
            <person name="Ruiz-Trillo I."/>
            <person name="Haas B."/>
            <person name="Nusbaum C."/>
            <person name="Birren B."/>
        </authorList>
    </citation>
    <scope>NUCLEOTIDE SEQUENCE [LARGE SCALE GENOMIC DNA]</scope>
    <source>
        <strain evidence="5 6">JP610</strain>
    </source>
</reference>
<accession>A0A0L0FR21</accession>
<keyword evidence="3" id="KW-0442">Lipid degradation</keyword>
<dbReference type="InterPro" id="IPR029058">
    <property type="entry name" value="AB_hydrolase_fold"/>
</dbReference>
<dbReference type="GO" id="GO:0003847">
    <property type="term" value="F:1-alkyl-2-acetylglycerophosphocholine esterase activity"/>
    <property type="evidence" value="ECO:0007669"/>
    <property type="project" value="UniProtKB-EC"/>
</dbReference>
<dbReference type="EMBL" id="KQ242486">
    <property type="protein sequence ID" value="KNC78453.1"/>
    <property type="molecule type" value="Genomic_DNA"/>
</dbReference>
<sequence>MGDSNIIKAAQYAMSGLDKLSLAPALPNPTGSFSVSHSDIEALTPNGTRSFVRLYYPSTEEGSPSKWLPDYEYGAGYGDFLSIPKWIVGGVASSVVGHINIPGGKDSPLEPPPAPATKWPVFVFSHGLATWRSHYSATCNELASRGVVVVSIEHRDGSAIASVAADGDAEANVKYESLDELIEKLLFVGASGGRLSSTDYWAQNLSKIRNIARMSGGVKEGDSKNAIDRLQDARVVWLGMKGATHVDFSDIVFFAPNWVYATYDYLLIGPDGLSPAIILNRTMTVAYAFITADIDAKSSVFVDPEYR</sequence>
<name>A0A0L0FR21_9EUKA</name>
<dbReference type="RefSeq" id="XP_014152355.1">
    <property type="nucleotide sequence ID" value="XM_014296880.1"/>
</dbReference>
<dbReference type="GO" id="GO:0016042">
    <property type="term" value="P:lipid catabolic process"/>
    <property type="evidence" value="ECO:0007669"/>
    <property type="project" value="UniProtKB-KW"/>
</dbReference>
<dbReference type="PANTHER" id="PTHR10272:SF0">
    <property type="entry name" value="PLATELET-ACTIVATING FACTOR ACETYLHYDROLASE"/>
    <property type="match status" value="1"/>
</dbReference>